<dbReference type="InterPro" id="IPR026590">
    <property type="entry name" value="Ssirtuin_cat_dom"/>
</dbReference>
<dbReference type="Proteomes" id="UP000199300">
    <property type="component" value="Unassembled WGS sequence"/>
</dbReference>
<feature type="binding site" evidence="4 5">
    <location>
        <position position="152"/>
    </location>
    <ligand>
        <name>Zn(2+)</name>
        <dbReference type="ChEBI" id="CHEBI:29105"/>
    </ligand>
</feature>
<dbReference type="AlphaFoldDB" id="A0A1H8H880"/>
<dbReference type="InterPro" id="IPR028628">
    <property type="entry name" value="Sirtuin_class_U"/>
</dbReference>
<feature type="binding site" evidence="4 5">
    <location>
        <position position="131"/>
    </location>
    <ligand>
        <name>Zn(2+)</name>
        <dbReference type="ChEBI" id="CHEBI:29105"/>
    </ligand>
</feature>
<feature type="binding site" evidence="4">
    <location>
        <position position="108"/>
    </location>
    <ligand>
        <name>nicotinamide</name>
        <dbReference type="ChEBI" id="CHEBI:17154"/>
    </ligand>
</feature>
<evidence type="ECO:0000313" key="8">
    <source>
        <dbReference type="Proteomes" id="UP000199300"/>
    </source>
</evidence>
<accession>A0A1H8H880</accession>
<evidence type="ECO:0000259" key="6">
    <source>
        <dbReference type="PROSITE" id="PS50305"/>
    </source>
</evidence>
<feature type="binding site" evidence="4">
    <location>
        <position position="108"/>
    </location>
    <ligand>
        <name>NAD(+)</name>
        <dbReference type="ChEBI" id="CHEBI:57540"/>
    </ligand>
</feature>
<dbReference type="Pfam" id="PF02146">
    <property type="entry name" value="SIR2"/>
    <property type="match status" value="1"/>
</dbReference>
<dbReference type="PANTHER" id="PTHR11085">
    <property type="entry name" value="NAD-DEPENDENT PROTEIN DEACYLASE SIRTUIN-5, MITOCHONDRIAL-RELATED"/>
    <property type="match status" value="1"/>
</dbReference>
<feature type="active site" description="Proton acceptor" evidence="4 5">
    <location>
        <position position="123"/>
    </location>
</feature>
<dbReference type="EC" id="2.3.1.286" evidence="4"/>
<feature type="binding site" evidence="4">
    <location>
        <position position="232"/>
    </location>
    <ligand>
        <name>NAD(+)</name>
        <dbReference type="ChEBI" id="CHEBI:57540"/>
    </ligand>
</feature>
<dbReference type="PANTHER" id="PTHR11085:SF4">
    <property type="entry name" value="NAD-DEPENDENT PROTEIN DEACYLASE"/>
    <property type="match status" value="1"/>
</dbReference>
<proteinExistence type="inferred from homology"/>
<keyword evidence="8" id="KW-1185">Reference proteome</keyword>
<evidence type="ECO:0000256" key="3">
    <source>
        <dbReference type="ARBA" id="ARBA00023027"/>
    </source>
</evidence>
<dbReference type="GO" id="GO:0008270">
    <property type="term" value="F:zinc ion binding"/>
    <property type="evidence" value="ECO:0007669"/>
    <property type="project" value="UniProtKB-UniRule"/>
</dbReference>
<feature type="binding site" evidence="4">
    <location>
        <position position="37"/>
    </location>
    <ligand>
        <name>nicotinamide</name>
        <dbReference type="ChEBI" id="CHEBI:17154"/>
    </ligand>
</feature>
<feature type="binding site" evidence="4">
    <location>
        <position position="107"/>
    </location>
    <ligand>
        <name>nicotinamide</name>
        <dbReference type="ChEBI" id="CHEBI:17154"/>
    </ligand>
</feature>
<evidence type="ECO:0000256" key="5">
    <source>
        <dbReference type="PROSITE-ProRule" id="PRU00236"/>
    </source>
</evidence>
<dbReference type="InterPro" id="IPR029035">
    <property type="entry name" value="DHS-like_NAD/FAD-binding_dom"/>
</dbReference>
<keyword evidence="3 4" id="KW-0520">NAD</keyword>
<comment type="caution">
    <text evidence="4">Lacks conserved residue(s) required for the propagation of feature annotation.</text>
</comment>
<dbReference type="SUPFAM" id="SSF52467">
    <property type="entry name" value="DHS-like NAD/FAD-binding domain"/>
    <property type="match status" value="1"/>
</dbReference>
<feature type="binding site" evidence="4">
    <location>
        <position position="193"/>
    </location>
    <ligand>
        <name>NAD(+)</name>
        <dbReference type="ChEBI" id="CHEBI:57540"/>
    </ligand>
</feature>
<evidence type="ECO:0000256" key="2">
    <source>
        <dbReference type="ARBA" id="ARBA00022679"/>
    </source>
</evidence>
<keyword evidence="1 4" id="KW-0963">Cytoplasm</keyword>
<feature type="binding site" evidence="4">
    <location>
        <position position="215"/>
    </location>
    <ligand>
        <name>NAD(+)</name>
        <dbReference type="ChEBI" id="CHEBI:57540"/>
    </ligand>
</feature>
<dbReference type="InterPro" id="IPR050134">
    <property type="entry name" value="NAD-dep_sirtuin_deacylases"/>
</dbReference>
<feature type="binding site" evidence="4 5">
    <location>
        <position position="134"/>
    </location>
    <ligand>
        <name>Zn(2+)</name>
        <dbReference type="ChEBI" id="CHEBI:29105"/>
    </ligand>
</feature>
<dbReference type="Gene3D" id="3.40.50.1220">
    <property type="entry name" value="TPP-binding domain"/>
    <property type="match status" value="1"/>
</dbReference>
<feature type="binding site" evidence="4 5">
    <location>
        <position position="154"/>
    </location>
    <ligand>
        <name>Zn(2+)</name>
        <dbReference type="ChEBI" id="CHEBI:29105"/>
    </ligand>
</feature>
<dbReference type="GO" id="GO:0005737">
    <property type="term" value="C:cytoplasm"/>
    <property type="evidence" value="ECO:0007669"/>
    <property type="project" value="UniProtKB-SubCell"/>
</dbReference>
<evidence type="ECO:0000313" key="7">
    <source>
        <dbReference type="EMBL" id="SEN52250.1"/>
    </source>
</evidence>
<comment type="function">
    <text evidence="4">NAD-dependent protein deacetylase which modulates the activities of several enzymes which are inactive in their acetylated form.</text>
</comment>
<comment type="similarity">
    <text evidence="4">Belongs to the sirtuin family. Class U subfamily.</text>
</comment>
<dbReference type="HAMAP" id="MF_01968">
    <property type="entry name" value="Sirtuin_ClassU"/>
    <property type="match status" value="1"/>
</dbReference>
<feature type="binding site" evidence="4">
    <location>
        <position position="30"/>
    </location>
    <ligand>
        <name>NAD(+)</name>
        <dbReference type="ChEBI" id="CHEBI:57540"/>
    </ligand>
</feature>
<dbReference type="STRING" id="872970.SAMN04488134_101276"/>
<protein>
    <recommendedName>
        <fullName evidence="4">NAD-dependent protein deacetylase</fullName>
        <ecNumber evidence="4">2.3.1.286</ecNumber>
    </recommendedName>
    <alternativeName>
        <fullName evidence="4">Regulatory protein SIR2 homolog</fullName>
    </alternativeName>
</protein>
<keyword evidence="4 5" id="KW-0479">Metal-binding</keyword>
<keyword evidence="4 5" id="KW-0862">Zinc</keyword>
<comment type="catalytic activity">
    <reaction evidence="4">
        <text>N(6)-acetyl-L-lysyl-[protein] + NAD(+) + H2O = 2''-O-acetyl-ADP-D-ribose + nicotinamide + L-lysyl-[protein]</text>
        <dbReference type="Rhea" id="RHEA:43636"/>
        <dbReference type="Rhea" id="RHEA-COMP:9752"/>
        <dbReference type="Rhea" id="RHEA-COMP:10731"/>
        <dbReference type="ChEBI" id="CHEBI:15377"/>
        <dbReference type="ChEBI" id="CHEBI:17154"/>
        <dbReference type="ChEBI" id="CHEBI:29969"/>
        <dbReference type="ChEBI" id="CHEBI:57540"/>
        <dbReference type="ChEBI" id="CHEBI:61930"/>
        <dbReference type="ChEBI" id="CHEBI:83767"/>
        <dbReference type="EC" id="2.3.1.286"/>
    </reaction>
</comment>
<feature type="binding site" evidence="4">
    <location>
        <position position="123"/>
    </location>
    <ligand>
        <name>NAD(+)</name>
        <dbReference type="ChEBI" id="CHEBI:57540"/>
    </ligand>
</feature>
<dbReference type="EMBL" id="FODJ01000001">
    <property type="protein sequence ID" value="SEN52250.1"/>
    <property type="molecule type" value="Genomic_DNA"/>
</dbReference>
<organism evidence="7 8">
    <name type="scientific">Amphibacillus marinus</name>
    <dbReference type="NCBI Taxonomy" id="872970"/>
    <lineage>
        <taxon>Bacteria</taxon>
        <taxon>Bacillati</taxon>
        <taxon>Bacillota</taxon>
        <taxon>Bacilli</taxon>
        <taxon>Bacillales</taxon>
        <taxon>Bacillaceae</taxon>
        <taxon>Amphibacillus</taxon>
    </lineage>
</organism>
<comment type="subcellular location">
    <subcellularLocation>
        <location evidence="4">Cytoplasm</location>
    </subcellularLocation>
</comment>
<keyword evidence="2 4" id="KW-0808">Transferase</keyword>
<dbReference type="Gene3D" id="3.30.1600.10">
    <property type="entry name" value="SIR2/SIRT2 'Small Domain"/>
    <property type="match status" value="1"/>
</dbReference>
<dbReference type="NCBIfam" id="NF001752">
    <property type="entry name" value="PRK00481.1-1"/>
    <property type="match status" value="1"/>
</dbReference>
<dbReference type="GO" id="GO:0070403">
    <property type="term" value="F:NAD+ binding"/>
    <property type="evidence" value="ECO:0007669"/>
    <property type="project" value="UniProtKB-UniRule"/>
</dbReference>
<sequence>MLNLNKLEQLNDYIDAAKQIVFFGGAGVSTESGIPDFRSANGIFHERTSYPPEQILSHSFFHHHPELFFQFYRAHLLTLEAKPNPAHLSLAKLEQLGKLSTVVTQNIDGLHQRAGSKSVIELHGTIHNNYCLNCHQWYTASFVKQNSAIPYCDCGGIIKPDVVLYEEPLNEQAINGAIQSISQADLLIVGGTSLSVYPAAGLIQYFQGTHLVVINKTNLPNHQADLVLNDAIGQVFESLLSDF</sequence>
<dbReference type="InterPro" id="IPR026591">
    <property type="entry name" value="Sirtuin_cat_small_dom_sf"/>
</dbReference>
<feature type="binding site" evidence="4">
    <location>
        <position position="105"/>
    </location>
    <ligand>
        <name>NAD(+)</name>
        <dbReference type="ChEBI" id="CHEBI:57540"/>
    </ligand>
</feature>
<comment type="cofactor">
    <cofactor evidence="4">
        <name>Zn(2+)</name>
        <dbReference type="ChEBI" id="CHEBI:29105"/>
    </cofactor>
    <text evidence="4">Binds 1 zinc ion per subunit.</text>
</comment>
<feature type="domain" description="Deacetylase sirtuin-type" evidence="6">
    <location>
        <begin position="1"/>
        <end position="243"/>
    </location>
</feature>
<dbReference type="GO" id="GO:0017136">
    <property type="term" value="F:histone deacetylase activity, NAD-dependent"/>
    <property type="evidence" value="ECO:0007669"/>
    <property type="project" value="TreeGrafter"/>
</dbReference>
<name>A0A1H8H880_9BACI</name>
<feature type="binding site" evidence="4">
    <location>
        <position position="26"/>
    </location>
    <ligand>
        <name>NAD(+)</name>
        <dbReference type="ChEBI" id="CHEBI:57540"/>
    </ligand>
</feature>
<gene>
    <name evidence="4" type="primary">cobB</name>
    <name evidence="7" type="ORF">SAMN04488134_101276</name>
</gene>
<dbReference type="InterPro" id="IPR003000">
    <property type="entry name" value="Sirtuin"/>
</dbReference>
<feature type="binding site" evidence="4">
    <location>
        <position position="107"/>
    </location>
    <ligand>
        <name>NAD(+)</name>
        <dbReference type="ChEBI" id="CHEBI:57540"/>
    </ligand>
</feature>
<reference evidence="7 8" key="1">
    <citation type="submission" date="2016-10" db="EMBL/GenBank/DDBJ databases">
        <authorList>
            <person name="de Groot N.N."/>
        </authorList>
    </citation>
    <scope>NUCLEOTIDE SEQUENCE [LARGE SCALE GENOMIC DNA]</scope>
    <source>
        <strain evidence="7 8">CGMCC 1.10434</strain>
    </source>
</reference>
<feature type="binding site" evidence="4">
    <location>
        <position position="38"/>
    </location>
    <ligand>
        <name>NAD(+)</name>
        <dbReference type="ChEBI" id="CHEBI:57540"/>
    </ligand>
</feature>
<feature type="binding site" evidence="4">
    <location>
        <position position="192"/>
    </location>
    <ligand>
        <name>NAD(+)</name>
        <dbReference type="ChEBI" id="CHEBI:57540"/>
    </ligand>
</feature>
<feature type="binding site" evidence="4">
    <location>
        <position position="37"/>
    </location>
    <ligand>
        <name>NAD(+)</name>
        <dbReference type="ChEBI" id="CHEBI:57540"/>
    </ligand>
</feature>
<evidence type="ECO:0000256" key="4">
    <source>
        <dbReference type="HAMAP-Rule" id="MF_01968"/>
    </source>
</evidence>
<dbReference type="PROSITE" id="PS50305">
    <property type="entry name" value="SIRTUIN"/>
    <property type="match status" value="1"/>
</dbReference>
<evidence type="ECO:0000256" key="1">
    <source>
        <dbReference type="ARBA" id="ARBA00022490"/>
    </source>
</evidence>